<dbReference type="InterPro" id="IPR015797">
    <property type="entry name" value="NUDIX_hydrolase-like_dom_sf"/>
</dbReference>
<dbReference type="CDD" id="cd18873">
    <property type="entry name" value="NUDIX_NadM_like"/>
    <property type="match status" value="1"/>
</dbReference>
<reference evidence="5" key="1">
    <citation type="journal article" date="2019" name="Int. J. Syst. Evol. Microbiol.">
        <title>The Global Catalogue of Microorganisms (GCM) 10K type strain sequencing project: providing services to taxonomists for standard genome sequencing and annotation.</title>
        <authorList>
            <consortium name="The Broad Institute Genomics Platform"/>
            <consortium name="The Broad Institute Genome Sequencing Center for Infectious Disease"/>
            <person name="Wu L."/>
            <person name="Ma J."/>
        </authorList>
    </citation>
    <scope>NUCLEOTIDE SEQUENCE [LARGE SCALE GENOMIC DNA]</scope>
    <source>
        <strain evidence="5">CCUG 61696</strain>
    </source>
</reference>
<protein>
    <submittedName>
        <fullName evidence="4">NUDIX domain-containing protein</fullName>
    </submittedName>
</protein>
<dbReference type="EMBL" id="JBHTMX010000010">
    <property type="protein sequence ID" value="MFD1330960.1"/>
    <property type="molecule type" value="Genomic_DNA"/>
</dbReference>
<dbReference type="Gene3D" id="3.90.79.10">
    <property type="entry name" value="Nucleoside Triphosphate Pyrophosphohydrolase"/>
    <property type="match status" value="1"/>
</dbReference>
<dbReference type="Gene3D" id="1.10.10.10">
    <property type="entry name" value="Winged helix-like DNA-binding domain superfamily/Winged helix DNA-binding domain"/>
    <property type="match status" value="1"/>
</dbReference>
<feature type="domain" description="NrtR DNA-binding winged helix" evidence="3">
    <location>
        <begin position="177"/>
        <end position="237"/>
    </location>
</feature>
<dbReference type="InterPro" id="IPR036388">
    <property type="entry name" value="WH-like_DNA-bd_sf"/>
</dbReference>
<feature type="region of interest" description="Disordered" evidence="1">
    <location>
        <begin position="222"/>
        <end position="245"/>
    </location>
</feature>
<proteinExistence type="predicted"/>
<gene>
    <name evidence="4" type="ORF">ACFQ4O_03015</name>
</gene>
<evidence type="ECO:0000256" key="1">
    <source>
        <dbReference type="SAM" id="MobiDB-lite"/>
    </source>
</evidence>
<dbReference type="PANTHER" id="PTHR43736">
    <property type="entry name" value="ADP-RIBOSE PYROPHOSPHATASE"/>
    <property type="match status" value="1"/>
</dbReference>
<dbReference type="RefSeq" id="WP_378774161.1">
    <property type="nucleotide sequence ID" value="NZ_JBHTMX010000010.1"/>
</dbReference>
<evidence type="ECO:0000313" key="4">
    <source>
        <dbReference type="EMBL" id="MFD1330960.1"/>
    </source>
</evidence>
<evidence type="ECO:0000313" key="5">
    <source>
        <dbReference type="Proteomes" id="UP001597171"/>
    </source>
</evidence>
<comment type="caution">
    <text evidence="4">The sequence shown here is derived from an EMBL/GenBank/DDBJ whole genome shotgun (WGS) entry which is preliminary data.</text>
</comment>
<dbReference type="Proteomes" id="UP001597171">
    <property type="component" value="Unassembled WGS sequence"/>
</dbReference>
<sequence length="245" mass="27039">MTEAEFLEAYDASGYERLSVTVDLILMSVVDRRPAALLLRRDAHPHLGRWSLPGGFVRGDESLDAAARRVLAAKARMTDAYVEQLYTFGAVDRDPRTRIVSVAYFALLPADRFAAALKAAPDLTLAELVTPWSGETGGPVEARSTDGETLPLAFDHAEMLGLAMLRLRGKLDYSGVAFALLPERFTLRALQDVHEAILGVTLNKPAFRRRMLDAGRLEATGERETGASFRPAELYRLRPNPQTQE</sequence>
<accession>A0ABW3Z3W0</accession>
<name>A0ABW3Z3W0_9HYPH</name>
<evidence type="ECO:0000259" key="2">
    <source>
        <dbReference type="Pfam" id="PF00293"/>
    </source>
</evidence>
<dbReference type="PANTHER" id="PTHR43736:SF4">
    <property type="entry name" value="SLR1690 PROTEIN"/>
    <property type="match status" value="1"/>
</dbReference>
<dbReference type="InterPro" id="IPR054105">
    <property type="entry name" value="WHD_NrtR"/>
</dbReference>
<dbReference type="SUPFAM" id="SSF46785">
    <property type="entry name" value="Winged helix' DNA-binding domain"/>
    <property type="match status" value="1"/>
</dbReference>
<dbReference type="Pfam" id="PF00293">
    <property type="entry name" value="NUDIX"/>
    <property type="match status" value="1"/>
</dbReference>
<keyword evidence="5" id="KW-1185">Reference proteome</keyword>
<evidence type="ECO:0000259" key="3">
    <source>
        <dbReference type="Pfam" id="PF21906"/>
    </source>
</evidence>
<dbReference type="InterPro" id="IPR000086">
    <property type="entry name" value="NUDIX_hydrolase_dom"/>
</dbReference>
<feature type="domain" description="Nudix hydrolase" evidence="2">
    <location>
        <begin position="31"/>
        <end position="108"/>
    </location>
</feature>
<dbReference type="Pfam" id="PF21906">
    <property type="entry name" value="WHD_NrtR"/>
    <property type="match status" value="1"/>
</dbReference>
<dbReference type="SUPFAM" id="SSF55811">
    <property type="entry name" value="Nudix"/>
    <property type="match status" value="1"/>
</dbReference>
<organism evidence="4 5">
    <name type="scientific">Methylopila musalis</name>
    <dbReference type="NCBI Taxonomy" id="1134781"/>
    <lineage>
        <taxon>Bacteria</taxon>
        <taxon>Pseudomonadati</taxon>
        <taxon>Pseudomonadota</taxon>
        <taxon>Alphaproteobacteria</taxon>
        <taxon>Hyphomicrobiales</taxon>
        <taxon>Methylopilaceae</taxon>
        <taxon>Methylopila</taxon>
    </lineage>
</organism>
<dbReference type="InterPro" id="IPR036390">
    <property type="entry name" value="WH_DNA-bd_sf"/>
</dbReference>